<evidence type="ECO:0000313" key="1">
    <source>
        <dbReference type="EMBL" id="MBW7571648.1"/>
    </source>
</evidence>
<evidence type="ECO:0000313" key="2">
    <source>
        <dbReference type="Proteomes" id="UP000719942"/>
    </source>
</evidence>
<gene>
    <name evidence="1" type="ORF">J5W02_02375</name>
</gene>
<proteinExistence type="predicted"/>
<dbReference type="Proteomes" id="UP000719942">
    <property type="component" value="Unassembled WGS sequence"/>
</dbReference>
<accession>A0ABS7DK19</accession>
<sequence length="70" mass="7619">MQMPTHMEINGNQEVIVDGCSGVLEYDTDVVRIKTGKLIVRFAGRGLVIKCLTADSLVVTGYLTGIEFCV</sequence>
<organism evidence="1 2">
    <name type="scientific">Caproiciproducens faecalis</name>
    <dbReference type="NCBI Taxonomy" id="2820301"/>
    <lineage>
        <taxon>Bacteria</taxon>
        <taxon>Bacillati</taxon>
        <taxon>Bacillota</taxon>
        <taxon>Clostridia</taxon>
        <taxon>Eubacteriales</taxon>
        <taxon>Acutalibacteraceae</taxon>
        <taxon>Caproiciproducens</taxon>
    </lineage>
</organism>
<comment type="caution">
    <text evidence="1">The sequence shown here is derived from an EMBL/GenBank/DDBJ whole genome shotgun (WGS) entry which is preliminary data.</text>
</comment>
<name>A0ABS7DK19_9FIRM</name>
<reference evidence="1 2" key="1">
    <citation type="submission" date="2021-03" db="EMBL/GenBank/DDBJ databases">
        <title>Caproiciproducens sp. nov. isolated from feces of cow.</title>
        <authorList>
            <person name="Choi J.-Y."/>
        </authorList>
    </citation>
    <scope>NUCLEOTIDE SEQUENCE [LARGE SCALE GENOMIC DNA]</scope>
    <source>
        <strain evidence="1 2">AGMB10547</strain>
    </source>
</reference>
<dbReference type="InterPro" id="IPR022476">
    <property type="entry name" value="Spore_YabP/YqfC"/>
</dbReference>
<protein>
    <submittedName>
        <fullName evidence="1">YabP/YqfC family sporulation protein</fullName>
    </submittedName>
</protein>
<dbReference type="EMBL" id="JAGFNZ010000001">
    <property type="protein sequence ID" value="MBW7571648.1"/>
    <property type="molecule type" value="Genomic_DNA"/>
</dbReference>
<dbReference type="Pfam" id="PF07873">
    <property type="entry name" value="YabP"/>
    <property type="match status" value="1"/>
</dbReference>
<keyword evidence="2" id="KW-1185">Reference proteome</keyword>